<dbReference type="Proteomes" id="UP000024635">
    <property type="component" value="Unassembled WGS sequence"/>
</dbReference>
<protein>
    <recommendedName>
        <fullName evidence="3">C-type lectin domain-containing protein</fullName>
    </recommendedName>
</protein>
<keyword evidence="2" id="KW-1185">Reference proteome</keyword>
<dbReference type="AlphaFoldDB" id="A0A016RZQ1"/>
<evidence type="ECO:0000313" key="2">
    <source>
        <dbReference type="Proteomes" id="UP000024635"/>
    </source>
</evidence>
<gene>
    <name evidence="1" type="primary">Acey_s0335.g2874</name>
    <name evidence="1" type="ORF">Y032_0335g2874</name>
</gene>
<accession>A0A016RZQ1</accession>
<sequence length="385" mass="44166">MISFHYWSVIVCFAEDGRSKMVIETKPIELSTALKVKEIKTSKTSTSEIVYEKLPKPKSQEIIRYIRKDGTVIDHLVYDDVTTTWEHAYDYCKKSGAHLGSFEDEDESSYVMVTHNRRNCKSSCDTGYIWRSSTTEEDRWEQNSMVNMMWSMMDYFSAASKEILEKLESWSNKQKPEHGTIVNCPIVAMSGYLGEDNCLLDSYEEGLGFVCSERIAKLPSRPKSSAPDTTKEGVTHKRKNGTVAHFHVVTGRVTSERVARNECAEIGYELARFTDESEEQFIIEQFQRRHCPYCFGAYRVDWHGAGTKCKKLSFRHKSQMYTGCKRPTARKLVSFQLATFGFSTSEFFTVVDSLEAHSTGRLHLLEGAWNESKSNYLKDSKVMNQ</sequence>
<name>A0A016RZQ1_9BILA</name>
<organism evidence="1 2">
    <name type="scientific">Ancylostoma ceylanicum</name>
    <dbReference type="NCBI Taxonomy" id="53326"/>
    <lineage>
        <taxon>Eukaryota</taxon>
        <taxon>Metazoa</taxon>
        <taxon>Ecdysozoa</taxon>
        <taxon>Nematoda</taxon>
        <taxon>Chromadorea</taxon>
        <taxon>Rhabditida</taxon>
        <taxon>Rhabditina</taxon>
        <taxon>Rhabditomorpha</taxon>
        <taxon>Strongyloidea</taxon>
        <taxon>Ancylostomatidae</taxon>
        <taxon>Ancylostomatinae</taxon>
        <taxon>Ancylostoma</taxon>
    </lineage>
</organism>
<dbReference type="InterPro" id="IPR016187">
    <property type="entry name" value="CTDL_fold"/>
</dbReference>
<reference evidence="2" key="1">
    <citation type="journal article" date="2015" name="Nat. Genet.">
        <title>The genome and transcriptome of the zoonotic hookworm Ancylostoma ceylanicum identify infection-specific gene families.</title>
        <authorList>
            <person name="Schwarz E.M."/>
            <person name="Hu Y."/>
            <person name="Antoshechkin I."/>
            <person name="Miller M.M."/>
            <person name="Sternberg P.W."/>
            <person name="Aroian R.V."/>
        </authorList>
    </citation>
    <scope>NUCLEOTIDE SEQUENCE</scope>
    <source>
        <strain evidence="2">HY135</strain>
    </source>
</reference>
<proteinExistence type="predicted"/>
<comment type="caution">
    <text evidence="1">The sequence shown here is derived from an EMBL/GenBank/DDBJ whole genome shotgun (WGS) entry which is preliminary data.</text>
</comment>
<dbReference type="InterPro" id="IPR016186">
    <property type="entry name" value="C-type_lectin-like/link_sf"/>
</dbReference>
<evidence type="ECO:0000313" key="1">
    <source>
        <dbReference type="EMBL" id="EYB83459.1"/>
    </source>
</evidence>
<dbReference type="SUPFAM" id="SSF56436">
    <property type="entry name" value="C-type lectin-like"/>
    <property type="match status" value="1"/>
</dbReference>
<dbReference type="Gene3D" id="3.10.100.10">
    <property type="entry name" value="Mannose-Binding Protein A, subunit A"/>
    <property type="match status" value="1"/>
</dbReference>
<dbReference type="EMBL" id="JARK01001671">
    <property type="protein sequence ID" value="EYB83459.1"/>
    <property type="molecule type" value="Genomic_DNA"/>
</dbReference>
<dbReference type="CDD" id="cd00037">
    <property type="entry name" value="CLECT"/>
    <property type="match status" value="1"/>
</dbReference>
<evidence type="ECO:0008006" key="3">
    <source>
        <dbReference type="Google" id="ProtNLM"/>
    </source>
</evidence>